<evidence type="ECO:0008006" key="14">
    <source>
        <dbReference type="Google" id="ProtNLM"/>
    </source>
</evidence>
<proteinExistence type="predicted"/>
<dbReference type="Proteomes" id="UP000187209">
    <property type="component" value="Unassembled WGS sequence"/>
</dbReference>
<keyword evidence="5 7" id="KW-0472">Membrane</keyword>
<comment type="subcellular location">
    <subcellularLocation>
        <location evidence="1">Membrane</location>
        <topology evidence="1">Multi-pass membrane protein</topology>
    </subcellularLocation>
</comment>
<evidence type="ECO:0000256" key="7">
    <source>
        <dbReference type="PROSITE-ProRule" id="PRU01193"/>
    </source>
</evidence>
<gene>
    <name evidence="12" type="ORF">SteCoe_32673</name>
</gene>
<keyword evidence="2 7" id="KW-0812">Transmembrane</keyword>
<evidence type="ECO:0000256" key="9">
    <source>
        <dbReference type="SAM" id="Phobius"/>
    </source>
</evidence>
<feature type="transmembrane region" description="Helical" evidence="9">
    <location>
        <begin position="131"/>
        <end position="151"/>
    </location>
</feature>
<dbReference type="PANTHER" id="PTHR12064:SF97">
    <property type="entry name" value="METAL TRANSPORTER CNNM-5"/>
    <property type="match status" value="1"/>
</dbReference>
<evidence type="ECO:0000259" key="10">
    <source>
        <dbReference type="PROSITE" id="PS51371"/>
    </source>
</evidence>
<dbReference type="InterPro" id="IPR000644">
    <property type="entry name" value="CBS_dom"/>
</dbReference>
<name>A0A1R2AYH5_9CILI</name>
<evidence type="ECO:0000256" key="8">
    <source>
        <dbReference type="SAM" id="MobiDB-lite"/>
    </source>
</evidence>
<dbReference type="EMBL" id="MPUH01001182">
    <property type="protein sequence ID" value="OMJ69568.1"/>
    <property type="molecule type" value="Genomic_DNA"/>
</dbReference>
<evidence type="ECO:0000313" key="13">
    <source>
        <dbReference type="Proteomes" id="UP000187209"/>
    </source>
</evidence>
<evidence type="ECO:0000256" key="5">
    <source>
        <dbReference type="ARBA" id="ARBA00023136"/>
    </source>
</evidence>
<evidence type="ECO:0000259" key="11">
    <source>
        <dbReference type="PROSITE" id="PS51846"/>
    </source>
</evidence>
<organism evidence="12 13">
    <name type="scientific">Stentor coeruleus</name>
    <dbReference type="NCBI Taxonomy" id="5963"/>
    <lineage>
        <taxon>Eukaryota</taxon>
        <taxon>Sar</taxon>
        <taxon>Alveolata</taxon>
        <taxon>Ciliophora</taxon>
        <taxon>Postciliodesmatophora</taxon>
        <taxon>Heterotrichea</taxon>
        <taxon>Heterotrichida</taxon>
        <taxon>Stentoridae</taxon>
        <taxon>Stentor</taxon>
    </lineage>
</organism>
<keyword evidence="4 7" id="KW-1133">Transmembrane helix</keyword>
<evidence type="ECO:0000256" key="3">
    <source>
        <dbReference type="ARBA" id="ARBA00022737"/>
    </source>
</evidence>
<feature type="transmembrane region" description="Helical" evidence="9">
    <location>
        <begin position="100"/>
        <end position="119"/>
    </location>
</feature>
<dbReference type="PANTHER" id="PTHR12064">
    <property type="entry name" value="METAL TRANSPORTER CNNM"/>
    <property type="match status" value="1"/>
</dbReference>
<evidence type="ECO:0000256" key="6">
    <source>
        <dbReference type="PROSITE-ProRule" id="PRU00703"/>
    </source>
</evidence>
<dbReference type="Pfam" id="PF01595">
    <property type="entry name" value="CNNM"/>
    <property type="match status" value="1"/>
</dbReference>
<keyword evidence="13" id="KW-1185">Reference proteome</keyword>
<evidence type="ECO:0000256" key="1">
    <source>
        <dbReference type="ARBA" id="ARBA00004141"/>
    </source>
</evidence>
<keyword evidence="3" id="KW-0677">Repeat</keyword>
<comment type="caution">
    <text evidence="12">The sequence shown here is derived from an EMBL/GenBank/DDBJ whole genome shotgun (WGS) entry which is preliminary data.</text>
</comment>
<dbReference type="InterPro" id="IPR002550">
    <property type="entry name" value="CNNM"/>
</dbReference>
<sequence length="381" mass="42914">MSNTEWVKDLPWNEYLICSLVSFGLVCFAGLMSGLTVGLMSISSLDLKIKLESGTPIEKKYARRVSSILHDHHLLLVTLLVANAAAMESLPLFLDEMFTEIITIVLSVSFVLVFGEVLPQAFCTGPDQLKIAYYMTPLVRIIVVIFFPISYPISKILNWCFGKHRSYKLNNDDIKALVSIHTNMYGSRHNLGLMKVQVKMIHGAIDLRYKLVKDHIIPLDKIYAMSTDTIINKKTFRKLVKQGYSRVPVYQGNNRNAIVGILLTKKLLVAEEGLPISEIVVNLREPMFVTPDSSMIQLLEKFKEGKCHLAVVREDDGTVLGIITLEDVLEEVMKFEIYDEGDYDEQAKLNTTSLIPPSKEKAPEPRRRTIAGSIDESLLPP</sequence>
<dbReference type="PROSITE" id="PS51846">
    <property type="entry name" value="CNNM"/>
    <property type="match status" value="1"/>
</dbReference>
<feature type="domain" description="CNNM transmembrane" evidence="11">
    <location>
        <begin position="11"/>
        <end position="193"/>
    </location>
</feature>
<dbReference type="Pfam" id="PF00571">
    <property type="entry name" value="CBS"/>
    <property type="match status" value="1"/>
</dbReference>
<evidence type="ECO:0000313" key="12">
    <source>
        <dbReference type="EMBL" id="OMJ69568.1"/>
    </source>
</evidence>
<evidence type="ECO:0000256" key="2">
    <source>
        <dbReference type="ARBA" id="ARBA00022692"/>
    </source>
</evidence>
<keyword evidence="6" id="KW-0129">CBS domain</keyword>
<dbReference type="CDD" id="cd04590">
    <property type="entry name" value="CBS_pair_CorC_HlyC_assoc"/>
    <property type="match status" value="1"/>
</dbReference>
<accession>A0A1R2AYH5</accession>
<feature type="domain" description="CBS" evidence="10">
    <location>
        <begin position="282"/>
        <end position="340"/>
    </location>
</feature>
<dbReference type="GO" id="GO:0016020">
    <property type="term" value="C:membrane"/>
    <property type="evidence" value="ECO:0007669"/>
    <property type="project" value="UniProtKB-SubCell"/>
</dbReference>
<dbReference type="InterPro" id="IPR046342">
    <property type="entry name" value="CBS_dom_sf"/>
</dbReference>
<protein>
    <recommendedName>
        <fullName evidence="14">CNNM transmembrane domain-containing protein</fullName>
    </recommendedName>
</protein>
<dbReference type="GO" id="GO:0030026">
    <property type="term" value="P:intracellular manganese ion homeostasis"/>
    <property type="evidence" value="ECO:0007669"/>
    <property type="project" value="TreeGrafter"/>
</dbReference>
<dbReference type="OrthoDB" id="297971at2759"/>
<dbReference type="AlphaFoldDB" id="A0A1R2AYH5"/>
<dbReference type="Gene3D" id="3.10.580.10">
    <property type="entry name" value="CBS-domain"/>
    <property type="match status" value="1"/>
</dbReference>
<evidence type="ECO:0000256" key="4">
    <source>
        <dbReference type="ARBA" id="ARBA00022989"/>
    </source>
</evidence>
<feature type="compositionally biased region" description="Basic and acidic residues" evidence="8">
    <location>
        <begin position="358"/>
        <end position="367"/>
    </location>
</feature>
<feature type="transmembrane region" description="Helical" evidence="9">
    <location>
        <begin position="20"/>
        <end position="42"/>
    </location>
</feature>
<dbReference type="GO" id="GO:0005737">
    <property type="term" value="C:cytoplasm"/>
    <property type="evidence" value="ECO:0007669"/>
    <property type="project" value="TreeGrafter"/>
</dbReference>
<reference evidence="12 13" key="1">
    <citation type="submission" date="2016-11" db="EMBL/GenBank/DDBJ databases">
        <title>The macronuclear genome of Stentor coeruleus: a giant cell with tiny introns.</title>
        <authorList>
            <person name="Slabodnick M."/>
            <person name="Ruby J.G."/>
            <person name="Reiff S.B."/>
            <person name="Swart E.C."/>
            <person name="Gosai S."/>
            <person name="Prabakaran S."/>
            <person name="Witkowska E."/>
            <person name="Larue G.E."/>
            <person name="Fisher S."/>
            <person name="Freeman R.M."/>
            <person name="Gunawardena J."/>
            <person name="Chu W."/>
            <person name="Stover N.A."/>
            <person name="Gregory B.D."/>
            <person name="Nowacki M."/>
            <person name="Derisi J."/>
            <person name="Roy S.W."/>
            <person name="Marshall W.F."/>
            <person name="Sood P."/>
        </authorList>
    </citation>
    <scope>NUCLEOTIDE SEQUENCE [LARGE SCALE GENOMIC DNA]</scope>
    <source>
        <strain evidence="12">WM001</strain>
    </source>
</reference>
<dbReference type="PROSITE" id="PS51371">
    <property type="entry name" value="CBS"/>
    <property type="match status" value="1"/>
</dbReference>
<dbReference type="InterPro" id="IPR044751">
    <property type="entry name" value="Ion_transp-like_CBS"/>
</dbReference>
<feature type="region of interest" description="Disordered" evidence="8">
    <location>
        <begin position="348"/>
        <end position="381"/>
    </location>
</feature>
<dbReference type="GO" id="GO:0010960">
    <property type="term" value="P:magnesium ion homeostasis"/>
    <property type="evidence" value="ECO:0007669"/>
    <property type="project" value="InterPro"/>
</dbReference>
<dbReference type="SUPFAM" id="SSF54631">
    <property type="entry name" value="CBS-domain pair"/>
    <property type="match status" value="1"/>
</dbReference>
<dbReference type="InterPro" id="IPR045095">
    <property type="entry name" value="ACDP"/>
</dbReference>